<keyword evidence="6 9" id="KW-1133">Transmembrane helix</keyword>
<evidence type="ECO:0000256" key="1">
    <source>
        <dbReference type="ARBA" id="ARBA00004651"/>
    </source>
</evidence>
<dbReference type="HAMAP" id="MF_01148">
    <property type="entry name" value="Lnt"/>
    <property type="match status" value="1"/>
</dbReference>
<dbReference type="EMBL" id="BLVO01000013">
    <property type="protein sequence ID" value="GFM33799.1"/>
    <property type="molecule type" value="Genomic_DNA"/>
</dbReference>
<dbReference type="PROSITE" id="PS50263">
    <property type="entry name" value="CN_HYDROLASE"/>
    <property type="match status" value="1"/>
</dbReference>
<dbReference type="GO" id="GO:0042158">
    <property type="term" value="P:lipoprotein biosynthetic process"/>
    <property type="evidence" value="ECO:0007669"/>
    <property type="project" value="UniProtKB-UniRule"/>
</dbReference>
<dbReference type="Pfam" id="PF00795">
    <property type="entry name" value="CN_hydrolase"/>
    <property type="match status" value="1"/>
</dbReference>
<keyword evidence="8 9" id="KW-0012">Acyltransferase</keyword>
<dbReference type="InterPro" id="IPR003010">
    <property type="entry name" value="C-N_Hydrolase"/>
</dbReference>
<evidence type="ECO:0000256" key="4">
    <source>
        <dbReference type="ARBA" id="ARBA00022679"/>
    </source>
</evidence>
<dbReference type="InterPro" id="IPR045378">
    <property type="entry name" value="LNT_N"/>
</dbReference>
<dbReference type="InterPro" id="IPR004563">
    <property type="entry name" value="Apolipo_AcylTrfase"/>
</dbReference>
<evidence type="ECO:0000313" key="11">
    <source>
        <dbReference type="EMBL" id="GFM33799.1"/>
    </source>
</evidence>
<evidence type="ECO:0000256" key="9">
    <source>
        <dbReference type="HAMAP-Rule" id="MF_01148"/>
    </source>
</evidence>
<evidence type="ECO:0000313" key="12">
    <source>
        <dbReference type="Proteomes" id="UP000503840"/>
    </source>
</evidence>
<dbReference type="NCBIfam" id="TIGR00546">
    <property type="entry name" value="lnt"/>
    <property type="match status" value="1"/>
</dbReference>
<organism evidence="11 12">
    <name type="scientific">Desulfovibrio subterraneus</name>
    <dbReference type="NCBI Taxonomy" id="2718620"/>
    <lineage>
        <taxon>Bacteria</taxon>
        <taxon>Pseudomonadati</taxon>
        <taxon>Thermodesulfobacteriota</taxon>
        <taxon>Desulfovibrionia</taxon>
        <taxon>Desulfovibrionales</taxon>
        <taxon>Desulfovibrionaceae</taxon>
        <taxon>Desulfovibrio</taxon>
    </lineage>
</organism>
<feature type="transmembrane region" description="Helical" evidence="9">
    <location>
        <begin position="461"/>
        <end position="481"/>
    </location>
</feature>
<dbReference type="GO" id="GO:0016410">
    <property type="term" value="F:N-acyltransferase activity"/>
    <property type="evidence" value="ECO:0007669"/>
    <property type="project" value="UniProtKB-UniRule"/>
</dbReference>
<evidence type="ECO:0000256" key="7">
    <source>
        <dbReference type="ARBA" id="ARBA00023136"/>
    </source>
</evidence>
<protein>
    <recommendedName>
        <fullName evidence="9">Apolipoprotein N-acyltransferase</fullName>
        <shortName evidence="9">ALP N-acyltransferase</shortName>
        <ecNumber evidence="9">2.3.1.269</ecNumber>
    </recommendedName>
</protein>
<dbReference type="Gene3D" id="3.60.110.10">
    <property type="entry name" value="Carbon-nitrogen hydrolase"/>
    <property type="match status" value="1"/>
</dbReference>
<dbReference type="PANTHER" id="PTHR38686:SF1">
    <property type="entry name" value="APOLIPOPROTEIN N-ACYLTRANSFERASE"/>
    <property type="match status" value="1"/>
</dbReference>
<keyword evidence="12" id="KW-1185">Reference proteome</keyword>
<dbReference type="InterPro" id="IPR036526">
    <property type="entry name" value="C-N_Hydrolase_sf"/>
</dbReference>
<comment type="caution">
    <text evidence="11">The sequence shown here is derived from an EMBL/GenBank/DDBJ whole genome shotgun (WGS) entry which is preliminary data.</text>
</comment>
<dbReference type="UniPathway" id="UPA00666"/>
<feature type="transmembrane region" description="Helical" evidence="9">
    <location>
        <begin position="6"/>
        <end position="23"/>
    </location>
</feature>
<feature type="transmembrane region" description="Helical" evidence="9">
    <location>
        <begin position="35"/>
        <end position="52"/>
    </location>
</feature>
<evidence type="ECO:0000256" key="6">
    <source>
        <dbReference type="ARBA" id="ARBA00022989"/>
    </source>
</evidence>
<evidence type="ECO:0000256" key="2">
    <source>
        <dbReference type="ARBA" id="ARBA00010065"/>
    </source>
</evidence>
<reference evidence="11 12" key="1">
    <citation type="submission" date="2020-05" db="EMBL/GenBank/DDBJ databases">
        <title>Draft genome sequence of Desulfovibrio sp. strain HN2T.</title>
        <authorList>
            <person name="Ueno A."/>
            <person name="Tamazawa S."/>
            <person name="Tamamura S."/>
            <person name="Murakami T."/>
            <person name="Kiyama T."/>
            <person name="Inomata H."/>
            <person name="Amano Y."/>
            <person name="Miyakawa K."/>
            <person name="Tamaki H."/>
            <person name="Naganuma T."/>
            <person name="Kaneko K."/>
        </authorList>
    </citation>
    <scope>NUCLEOTIDE SEQUENCE [LARGE SCALE GENOMIC DNA]</scope>
    <source>
        <strain evidence="11 12">HN2</strain>
    </source>
</reference>
<dbReference type="Pfam" id="PF20154">
    <property type="entry name" value="LNT_N"/>
    <property type="match status" value="1"/>
</dbReference>
<keyword evidence="5 9" id="KW-0812">Transmembrane</keyword>
<accession>A0A7J0BJI5</accession>
<comment type="similarity">
    <text evidence="2 9">Belongs to the CN hydrolase family. Apolipoprotein N-acyltransferase subfamily.</text>
</comment>
<keyword evidence="4 9" id="KW-0808">Transferase</keyword>
<proteinExistence type="inferred from homology"/>
<comment type="catalytic activity">
    <reaction evidence="9">
        <text>N-terminal S-1,2-diacyl-sn-glyceryl-L-cysteinyl-[lipoprotein] + a glycerophospholipid = N-acyl-S-1,2-diacyl-sn-glyceryl-L-cysteinyl-[lipoprotein] + a 2-acyl-sn-glycero-3-phospholipid + H(+)</text>
        <dbReference type="Rhea" id="RHEA:48228"/>
        <dbReference type="Rhea" id="RHEA-COMP:14681"/>
        <dbReference type="Rhea" id="RHEA-COMP:14684"/>
        <dbReference type="ChEBI" id="CHEBI:15378"/>
        <dbReference type="ChEBI" id="CHEBI:136912"/>
        <dbReference type="ChEBI" id="CHEBI:140656"/>
        <dbReference type="ChEBI" id="CHEBI:140657"/>
        <dbReference type="ChEBI" id="CHEBI:140660"/>
        <dbReference type="EC" id="2.3.1.269"/>
    </reaction>
</comment>
<keyword evidence="7 9" id="KW-0472">Membrane</keyword>
<evidence type="ECO:0000256" key="5">
    <source>
        <dbReference type="ARBA" id="ARBA00022692"/>
    </source>
</evidence>
<keyword evidence="11" id="KW-0449">Lipoprotein</keyword>
<name>A0A7J0BJI5_9BACT</name>
<dbReference type="EC" id="2.3.1.269" evidence="9"/>
<evidence type="ECO:0000256" key="3">
    <source>
        <dbReference type="ARBA" id="ARBA00022475"/>
    </source>
</evidence>
<dbReference type="SUPFAM" id="SSF56317">
    <property type="entry name" value="Carbon-nitrogen hydrolase"/>
    <property type="match status" value="1"/>
</dbReference>
<comment type="function">
    <text evidence="9">Catalyzes the phospholipid dependent N-acylation of the N-terminal cysteine of apolipoprotein, the last step in lipoprotein maturation.</text>
</comment>
<dbReference type="AlphaFoldDB" id="A0A7J0BJI5"/>
<comment type="subcellular location">
    <subcellularLocation>
        <location evidence="1 9">Cell membrane</location>
        <topology evidence="1 9">Multi-pass membrane protein</topology>
    </subcellularLocation>
</comment>
<feature type="transmembrane region" description="Helical" evidence="9">
    <location>
        <begin position="72"/>
        <end position="90"/>
    </location>
</feature>
<feature type="domain" description="CN hydrolase" evidence="10">
    <location>
        <begin position="205"/>
        <end position="454"/>
    </location>
</feature>
<evidence type="ECO:0000259" key="10">
    <source>
        <dbReference type="PROSITE" id="PS50263"/>
    </source>
</evidence>
<comment type="pathway">
    <text evidence="9">Protein modification; lipoprotein biosynthesis (N-acyl transfer).</text>
</comment>
<dbReference type="GO" id="GO:0005886">
    <property type="term" value="C:plasma membrane"/>
    <property type="evidence" value="ECO:0007669"/>
    <property type="project" value="UniProtKB-SubCell"/>
</dbReference>
<dbReference type="Proteomes" id="UP000503840">
    <property type="component" value="Unassembled WGS sequence"/>
</dbReference>
<sequence>MANQLAHLPPLVLIFPAILYYMATGETRSASVFRRALLAGILGYTACIYWVAVPLEEQTGMHWSLAMPAPALLATYLALYAALFALGVRLMRDKLPPMLRALFAGLLWASLEFLRGTLFTGFPWAILASAFASWPAALQPLSLMGSYAYSGVMVFVICQLIEAARTRKPAPLAAGTAAIALCAAWSLFAWNTPIQTTAPVRTIMVQGNIDQGQKWVPAYQNGTVHRYVDMTHGALTNAPADLVVWPETAMPFYLQEKKEYLSLVRELVVAEKTPLLVGTPAYAAGTDGRKWNTLNRAYLLTPDGLMNSWYDKEHLVPFGEYLPFGQYLPFLEVFFEGTGEFQTSSAIHPVSYSNLALGVLICYETIFPELAQQRVEEGANLLVNISNDAWFGKTAAPEQHLHLAVLRAIEQGRYLIRSTNTGISAIVDPKGTIITRGSLFRAETVNGIAATVSRTTPYHNAFTFIHVLLIGACLSCIGYGMTRKNP</sequence>
<gene>
    <name evidence="11" type="primary">cutE</name>
    <name evidence="9" type="synonym">lnt</name>
    <name evidence="11" type="ORF">DSM101010T_21640</name>
</gene>
<keyword evidence="3 9" id="KW-1003">Cell membrane</keyword>
<dbReference type="PANTHER" id="PTHR38686">
    <property type="entry name" value="APOLIPOPROTEIN N-ACYLTRANSFERASE"/>
    <property type="match status" value="1"/>
</dbReference>
<dbReference type="CDD" id="cd07571">
    <property type="entry name" value="ALP_N-acyl_transferase"/>
    <property type="match status" value="1"/>
</dbReference>
<evidence type="ECO:0000256" key="8">
    <source>
        <dbReference type="ARBA" id="ARBA00023315"/>
    </source>
</evidence>
<feature type="transmembrane region" description="Helical" evidence="9">
    <location>
        <begin position="102"/>
        <end position="126"/>
    </location>
</feature>
<feature type="transmembrane region" description="Helical" evidence="9">
    <location>
        <begin position="146"/>
        <end position="164"/>
    </location>
</feature>